<evidence type="ECO:0000256" key="1">
    <source>
        <dbReference type="ARBA" id="ARBA00004245"/>
    </source>
</evidence>
<reference evidence="14 15" key="1">
    <citation type="submission" date="2019-08" db="EMBL/GenBank/DDBJ databases">
        <title>Whole genome of Aphis craccivora.</title>
        <authorList>
            <person name="Voronova N.V."/>
            <person name="Shulinski R.S."/>
            <person name="Bandarenka Y.V."/>
            <person name="Zhorov D.G."/>
            <person name="Warner D."/>
        </authorList>
    </citation>
    <scope>NUCLEOTIDE SEQUENCE [LARGE SCALE GENOMIC DNA]</scope>
    <source>
        <strain evidence="14">180601</strain>
        <tissue evidence="14">Whole Body</tissue>
    </source>
</reference>
<keyword evidence="9" id="KW-0206">Cytoskeleton</keyword>
<evidence type="ECO:0000259" key="11">
    <source>
        <dbReference type="PROSITE" id="PS50055"/>
    </source>
</evidence>
<dbReference type="SUPFAM" id="SSF54236">
    <property type="entry name" value="Ubiquitin-like"/>
    <property type="match status" value="1"/>
</dbReference>
<dbReference type="OrthoDB" id="10012364at2759"/>
<dbReference type="PROSITE" id="PS50057">
    <property type="entry name" value="FERM_3"/>
    <property type="match status" value="1"/>
</dbReference>
<dbReference type="GO" id="GO:0048666">
    <property type="term" value="P:neuron development"/>
    <property type="evidence" value="ECO:0007669"/>
    <property type="project" value="UniProtKB-ARBA"/>
</dbReference>
<dbReference type="Gene3D" id="3.90.190.10">
    <property type="entry name" value="Protein tyrosine phosphatase superfamily"/>
    <property type="match status" value="1"/>
</dbReference>
<dbReference type="FunFam" id="1.20.80.10:FF:000014">
    <property type="entry name" value="Tyrosine-protein phosphatase non-receptor type"/>
    <property type="match status" value="1"/>
</dbReference>
<dbReference type="PRINTS" id="PR00700">
    <property type="entry name" value="PRTYPHPHTASE"/>
</dbReference>
<dbReference type="Proteomes" id="UP000478052">
    <property type="component" value="Unassembled WGS sequence"/>
</dbReference>
<dbReference type="InterPro" id="IPR035963">
    <property type="entry name" value="FERM_2"/>
</dbReference>
<dbReference type="Pfam" id="PF09380">
    <property type="entry name" value="FERM_C"/>
    <property type="match status" value="1"/>
</dbReference>
<feature type="domain" description="Tyrosine specific protein phosphatases" evidence="12">
    <location>
        <begin position="988"/>
        <end position="1058"/>
    </location>
</feature>
<feature type="domain" description="FERM" evidence="13">
    <location>
        <begin position="57"/>
        <end position="341"/>
    </location>
</feature>
<dbReference type="InterPro" id="IPR011993">
    <property type="entry name" value="PH-like_dom_sf"/>
</dbReference>
<keyword evidence="14" id="KW-0675">Receptor</keyword>
<keyword evidence="5" id="KW-0963">Cytoplasm</keyword>
<feature type="region of interest" description="Disordered" evidence="10">
    <location>
        <begin position="655"/>
        <end position="682"/>
    </location>
</feature>
<dbReference type="InterPro" id="IPR018980">
    <property type="entry name" value="FERM_PH-like_C"/>
</dbReference>
<dbReference type="AlphaFoldDB" id="A0A6G0YSY5"/>
<dbReference type="SMART" id="SM00295">
    <property type="entry name" value="B41"/>
    <property type="match status" value="1"/>
</dbReference>
<dbReference type="SMART" id="SM00194">
    <property type="entry name" value="PTPc"/>
    <property type="match status" value="1"/>
</dbReference>
<keyword evidence="7" id="KW-0904">Protein phosphatase</keyword>
<dbReference type="Gene3D" id="2.30.29.30">
    <property type="entry name" value="Pleckstrin-homology domain (PH domain)/Phosphotyrosine-binding domain (PTB)"/>
    <property type="match status" value="1"/>
</dbReference>
<protein>
    <recommendedName>
        <fullName evidence="4">protein-tyrosine-phosphatase</fullName>
        <ecNumber evidence="4">3.1.3.48</ecNumber>
    </recommendedName>
</protein>
<dbReference type="InterPro" id="IPR003595">
    <property type="entry name" value="Tyr_Pase_cat"/>
</dbReference>
<evidence type="ECO:0000256" key="5">
    <source>
        <dbReference type="ARBA" id="ARBA00022490"/>
    </source>
</evidence>
<dbReference type="Gene3D" id="3.10.20.90">
    <property type="entry name" value="Phosphatidylinositol 3-kinase Catalytic Subunit, Chain A, domain 1"/>
    <property type="match status" value="1"/>
</dbReference>
<dbReference type="InterPro" id="IPR000299">
    <property type="entry name" value="FERM_domain"/>
</dbReference>
<accession>A0A6G0YSY5</accession>
<dbReference type="GO" id="GO:0070161">
    <property type="term" value="C:anchoring junction"/>
    <property type="evidence" value="ECO:0007669"/>
    <property type="project" value="UniProtKB-SubCell"/>
</dbReference>
<feature type="domain" description="Tyrosine-protein phosphatase" evidence="11">
    <location>
        <begin position="808"/>
        <end position="1066"/>
    </location>
</feature>
<dbReference type="SUPFAM" id="SSF47031">
    <property type="entry name" value="Second domain of FERM"/>
    <property type="match status" value="1"/>
</dbReference>
<dbReference type="Pfam" id="PF09379">
    <property type="entry name" value="FERM_N"/>
    <property type="match status" value="1"/>
</dbReference>
<evidence type="ECO:0000256" key="4">
    <source>
        <dbReference type="ARBA" id="ARBA00013064"/>
    </source>
</evidence>
<dbReference type="GO" id="GO:0004725">
    <property type="term" value="F:protein tyrosine phosphatase activity"/>
    <property type="evidence" value="ECO:0007669"/>
    <property type="project" value="UniProtKB-EC"/>
</dbReference>
<dbReference type="PROSITE" id="PS50056">
    <property type="entry name" value="TYR_PHOSPHATASE_2"/>
    <property type="match status" value="1"/>
</dbReference>
<keyword evidence="8" id="KW-0965">Cell junction</keyword>
<dbReference type="CDD" id="cd13188">
    <property type="entry name" value="FERM_C_PTPN14_PTPN21"/>
    <property type="match status" value="1"/>
</dbReference>
<dbReference type="Gene3D" id="1.20.80.10">
    <property type="match status" value="1"/>
</dbReference>
<dbReference type="PANTHER" id="PTHR45706">
    <property type="entry name" value="TYROSINE-PROTEIN PHOSPHATASE"/>
    <property type="match status" value="1"/>
</dbReference>
<dbReference type="GO" id="GO:0009887">
    <property type="term" value="P:animal organ morphogenesis"/>
    <property type="evidence" value="ECO:0007669"/>
    <property type="project" value="UniProtKB-ARBA"/>
</dbReference>
<feature type="compositionally biased region" description="Low complexity" evidence="10">
    <location>
        <begin position="723"/>
        <end position="735"/>
    </location>
</feature>
<evidence type="ECO:0000313" key="15">
    <source>
        <dbReference type="Proteomes" id="UP000478052"/>
    </source>
</evidence>
<comment type="caution">
    <text evidence="14">The sequence shown here is derived from an EMBL/GenBank/DDBJ whole genome shotgun (WGS) entry which is preliminary data.</text>
</comment>
<dbReference type="PRINTS" id="PR00935">
    <property type="entry name" value="BAND41"/>
</dbReference>
<dbReference type="InterPro" id="IPR014352">
    <property type="entry name" value="FERM/acyl-CoA-bd_prot_sf"/>
</dbReference>
<gene>
    <name evidence="14" type="ORF">FWK35_00016729</name>
</gene>
<evidence type="ECO:0000256" key="2">
    <source>
        <dbReference type="ARBA" id="ARBA00004282"/>
    </source>
</evidence>
<dbReference type="EC" id="3.1.3.48" evidence="4"/>
<evidence type="ECO:0000256" key="10">
    <source>
        <dbReference type="SAM" id="MobiDB-lite"/>
    </source>
</evidence>
<dbReference type="SUPFAM" id="SSF52799">
    <property type="entry name" value="(Phosphotyrosine protein) phosphatases II"/>
    <property type="match status" value="1"/>
</dbReference>
<dbReference type="InterPro" id="IPR016130">
    <property type="entry name" value="Tyr_Pase_AS"/>
</dbReference>
<keyword evidence="15" id="KW-1185">Reference proteome</keyword>
<sequence length="1066" mass="121907">MRRVPCPESSDGEKRSRAYSTSQRLSDRHTVIQSITMPFKLRLKKSRQYNVVSKSLYVICVELLDSTSIECTLSAESVGQECLDSVCQRLGLHQPEILGLRYISRSRNPRWVDLSRPLKRQLDKYACHFSLYLRVMYYITNVSFIKDEMTRYHFFLQLKMDVIEGRILCDADQAVLLASYSMQAEFGDHDLEKHTSEYLKDFQLFPKQLIAIQGRLESLTEAVICQHSALAGLPQGTAEEYYIIAAQQLEGYGQEKFLAKDDSSTEVTLAVSLRGVTIQNQNRTTTFYQWEDIANVINHKRYFSIEGQHENFIQFQFNDVETAKYVWNMCVLQHMFYGLHEKIDQTGDNKADIMRKNLESHIDNNLESSREELDSVDAKESVMIRGSFPFNGVRAQSTSCLDLSSSQASEKARLEKNGHKSISKLPSYRLAPDYETAVQRKYSQGDYYNQTPNLIPTTSISHQDINLHQYNNDYKQFPDVTQVNIVPTVHSMHGKTSDLDIPAQDTEYIQIFKPPPPYPISYSTPDLARACPLGYIQNPVSGSSPDLLSSRGHNFQIAPNRYNASHMLTNSDTHRTYTNLNALLEPKKNLDEFRTGFNGNNMMYYMGQHGPILNQPITSLIVNERPHNCSTVLGKCTEPIYENVPLPWNSKDVRNHASSAQLSSENKSPISKVPQQVQPVKKEVTIEKQQNEIMPMKNNTLDMSTSSNISSQVNSTSIIHSAEQSFDSSNQSSSSGTLKKEGRSKNRRKWAGLLSGAVKSKTLNRNGDISVDEFNKRHSTVPRLPIPSTISKDTMCQILEHKLEDTQLFHEFDKITKVKPNAEFSSAFVLENYSRNRHKDILPYEENRVRLSPSKENRYGYINASHITASVGNEQRFYIATQTPLPSTVNHFWQMVWEAGVHLILDLSLPKINTIDENYGKYFPTVADHSVQFGEYHVWLQFTQETGHCVTSKLKLQHNSSRRSRSVWHLRYDQWVEQDCPTDVSHFLGFLEEMSSVREHTITEIPTGQNRNPPILVHCSTGVGRTGLAVLTDLLLYTLDHNQELDIPKTISLARHQRMLLYFLKR</sequence>
<evidence type="ECO:0000313" key="14">
    <source>
        <dbReference type="EMBL" id="KAF0760703.1"/>
    </source>
</evidence>
<evidence type="ECO:0000256" key="3">
    <source>
        <dbReference type="ARBA" id="ARBA00009649"/>
    </source>
</evidence>
<dbReference type="Pfam" id="PF00373">
    <property type="entry name" value="FERM_M"/>
    <property type="match status" value="1"/>
</dbReference>
<proteinExistence type="inferred from homology"/>
<dbReference type="InterPro" id="IPR000242">
    <property type="entry name" value="PTP_cat"/>
</dbReference>
<evidence type="ECO:0000256" key="8">
    <source>
        <dbReference type="ARBA" id="ARBA00022949"/>
    </source>
</evidence>
<keyword evidence="6" id="KW-0378">Hydrolase</keyword>
<comment type="subcellular location">
    <subcellularLocation>
        <location evidence="2">Cell junction</location>
    </subcellularLocation>
    <subcellularLocation>
        <location evidence="1">Cytoplasm</location>
        <location evidence="1">Cytoskeleton</location>
    </subcellularLocation>
</comment>
<dbReference type="CDD" id="cd17099">
    <property type="entry name" value="FERM_F1_PTPN14_like"/>
    <property type="match status" value="1"/>
</dbReference>
<dbReference type="PROSITE" id="PS00383">
    <property type="entry name" value="TYR_PHOSPHATASE_1"/>
    <property type="match status" value="1"/>
</dbReference>
<evidence type="ECO:0000259" key="13">
    <source>
        <dbReference type="PROSITE" id="PS50057"/>
    </source>
</evidence>
<evidence type="ECO:0000256" key="7">
    <source>
        <dbReference type="ARBA" id="ARBA00022912"/>
    </source>
</evidence>
<dbReference type="InterPro" id="IPR000387">
    <property type="entry name" value="Tyr_Pase_dom"/>
</dbReference>
<name>A0A6G0YSY5_APHCR</name>
<dbReference type="SUPFAM" id="SSF50729">
    <property type="entry name" value="PH domain-like"/>
    <property type="match status" value="1"/>
</dbReference>
<dbReference type="SMART" id="SM00404">
    <property type="entry name" value="PTPc_motif"/>
    <property type="match status" value="1"/>
</dbReference>
<feature type="compositionally biased region" description="Polar residues" evidence="10">
    <location>
        <begin position="656"/>
        <end position="669"/>
    </location>
</feature>
<dbReference type="GO" id="GO:0005856">
    <property type="term" value="C:cytoskeleton"/>
    <property type="evidence" value="ECO:0007669"/>
    <property type="project" value="UniProtKB-SubCell"/>
</dbReference>
<dbReference type="EMBL" id="VUJU01002603">
    <property type="protein sequence ID" value="KAF0760703.1"/>
    <property type="molecule type" value="Genomic_DNA"/>
</dbReference>
<dbReference type="InterPro" id="IPR029021">
    <property type="entry name" value="Prot-tyrosine_phosphatase-like"/>
</dbReference>
<dbReference type="GO" id="GO:0071944">
    <property type="term" value="C:cell periphery"/>
    <property type="evidence" value="ECO:0007669"/>
    <property type="project" value="UniProtKB-ARBA"/>
</dbReference>
<feature type="region of interest" description="Disordered" evidence="10">
    <location>
        <begin position="723"/>
        <end position="750"/>
    </location>
</feature>
<dbReference type="PROSITE" id="PS50055">
    <property type="entry name" value="TYR_PHOSPHATASE_PTP"/>
    <property type="match status" value="1"/>
</dbReference>
<dbReference type="FunFam" id="3.10.20.90:FF:000039">
    <property type="entry name" value="Tyrosine-protein phosphatase non-receptor type"/>
    <property type="match status" value="1"/>
</dbReference>
<dbReference type="InterPro" id="IPR029071">
    <property type="entry name" value="Ubiquitin-like_domsf"/>
</dbReference>
<dbReference type="Pfam" id="PF00102">
    <property type="entry name" value="Y_phosphatase"/>
    <property type="match status" value="1"/>
</dbReference>
<evidence type="ECO:0000256" key="6">
    <source>
        <dbReference type="ARBA" id="ARBA00022801"/>
    </source>
</evidence>
<comment type="similarity">
    <text evidence="3">Belongs to the protein-tyrosine phosphatase family. Non-receptor class subfamily.</text>
</comment>
<feature type="region of interest" description="Disordered" evidence="10">
    <location>
        <begin position="1"/>
        <end position="24"/>
    </location>
</feature>
<dbReference type="InterPro" id="IPR018979">
    <property type="entry name" value="FERM_N"/>
</dbReference>
<dbReference type="SMART" id="SM01196">
    <property type="entry name" value="FERM_C"/>
    <property type="match status" value="1"/>
</dbReference>
<dbReference type="InterPro" id="IPR041782">
    <property type="entry name" value="PTPN14/21_FERM_C"/>
</dbReference>
<evidence type="ECO:0000259" key="12">
    <source>
        <dbReference type="PROSITE" id="PS50056"/>
    </source>
</evidence>
<dbReference type="PANTHER" id="PTHR45706:SF1">
    <property type="entry name" value="PEZ, ISOFORM A"/>
    <property type="match status" value="1"/>
</dbReference>
<organism evidence="14 15">
    <name type="scientific">Aphis craccivora</name>
    <name type="common">Cowpea aphid</name>
    <dbReference type="NCBI Taxonomy" id="307492"/>
    <lineage>
        <taxon>Eukaryota</taxon>
        <taxon>Metazoa</taxon>
        <taxon>Ecdysozoa</taxon>
        <taxon>Arthropoda</taxon>
        <taxon>Hexapoda</taxon>
        <taxon>Insecta</taxon>
        <taxon>Pterygota</taxon>
        <taxon>Neoptera</taxon>
        <taxon>Paraneoptera</taxon>
        <taxon>Hemiptera</taxon>
        <taxon>Sternorrhyncha</taxon>
        <taxon>Aphidomorpha</taxon>
        <taxon>Aphidoidea</taxon>
        <taxon>Aphididae</taxon>
        <taxon>Aphidini</taxon>
        <taxon>Aphis</taxon>
        <taxon>Aphis</taxon>
    </lineage>
</organism>
<dbReference type="InterPro" id="IPR019749">
    <property type="entry name" value="Band_41_domain"/>
</dbReference>
<dbReference type="CDD" id="cd14473">
    <property type="entry name" value="FERM_B-lobe"/>
    <property type="match status" value="1"/>
</dbReference>
<evidence type="ECO:0000256" key="9">
    <source>
        <dbReference type="ARBA" id="ARBA00023212"/>
    </source>
</evidence>
<dbReference type="InterPro" id="IPR019748">
    <property type="entry name" value="FERM_central"/>
</dbReference>